<dbReference type="EMBL" id="CP020370">
    <property type="protein sequence ID" value="AUB80465.1"/>
    <property type="molecule type" value="Genomic_DNA"/>
</dbReference>
<proteinExistence type="predicted"/>
<gene>
    <name evidence="1" type="ORF">THSYN_05555</name>
</gene>
<keyword evidence="2" id="KW-1185">Reference proteome</keyword>
<dbReference type="OrthoDB" id="7839994at2"/>
<organism evidence="1 2">
    <name type="scientific">Candidatus Thiodictyon syntrophicum</name>
    <dbReference type="NCBI Taxonomy" id="1166950"/>
    <lineage>
        <taxon>Bacteria</taxon>
        <taxon>Pseudomonadati</taxon>
        <taxon>Pseudomonadota</taxon>
        <taxon>Gammaproteobacteria</taxon>
        <taxon>Chromatiales</taxon>
        <taxon>Chromatiaceae</taxon>
        <taxon>Thiodictyon</taxon>
    </lineage>
</organism>
<dbReference type="RefSeq" id="WP_100918264.1">
    <property type="nucleotide sequence ID" value="NZ_CP020370.1"/>
</dbReference>
<dbReference type="AlphaFoldDB" id="A0A2K8U4I9"/>
<evidence type="ECO:0000313" key="2">
    <source>
        <dbReference type="Proteomes" id="UP000232638"/>
    </source>
</evidence>
<protein>
    <submittedName>
        <fullName evidence="1">Uncharacterized protein</fullName>
    </submittedName>
</protein>
<name>A0A2K8U4I9_9GAMM</name>
<evidence type="ECO:0000313" key="1">
    <source>
        <dbReference type="EMBL" id="AUB80465.1"/>
    </source>
</evidence>
<accession>A0A2K8U4I9</accession>
<reference evidence="1 2" key="1">
    <citation type="submission" date="2017-03" db="EMBL/GenBank/DDBJ databases">
        <title>Complete genome sequence of Candidatus 'Thiodictyon syntrophicum' sp. nov. strain Cad16T, a photolithoautotroph purple sulfur bacterium isolated from an alpine meromictic lake.</title>
        <authorList>
            <person name="Luedin S.M."/>
            <person name="Pothier J.F."/>
            <person name="Danza F."/>
            <person name="Storelli N."/>
            <person name="Wittwer M."/>
            <person name="Tonolla M."/>
        </authorList>
    </citation>
    <scope>NUCLEOTIDE SEQUENCE [LARGE SCALE GENOMIC DNA]</scope>
    <source>
        <strain evidence="1 2">Cad16T</strain>
    </source>
</reference>
<dbReference type="Proteomes" id="UP000232638">
    <property type="component" value="Chromosome"/>
</dbReference>
<sequence>MNIKIVDAAALRAITPAALAAYARGEGWIRTGTYGKFADVYTAAERPELLIPRTDLVADYASVVLELITLLAASCGRDQFALYRDLIGADRDLVRVRARGADDHGSLSIDAGVGLVSYARELLLAAACAASNPQSLYRAGANREASDYMNRVRLGQTEQGSFVVTLLAPVPPLLQAPLDAAWTDFEDEPYDRKVTRRLMDGLEACRSAAELASAGNGMVEFERGVDRGVSANLCEAVAKLVEYSAGLEVGVTWARTRPGPQVHRKVSFSTSDAEILKEAARTFRAHRSRQDVELFGTVYKLQRDQAQLAGQVTLKALVDKRIQSVKAMLDQASYSLAVQAHDRKLPVVVRGDLERVGQRWQLSGAELLNVGTEDENEDDAVGEVT</sequence>
<dbReference type="KEGG" id="tsy:THSYN_05555"/>